<evidence type="ECO:0000256" key="1">
    <source>
        <dbReference type="SAM" id="MobiDB-lite"/>
    </source>
</evidence>
<accession>A0A2S0N8L6</accession>
<keyword evidence="2" id="KW-0812">Transmembrane</keyword>
<keyword evidence="2" id="KW-1133">Transmembrane helix</keyword>
<dbReference type="RefSeq" id="WP_106747603.1">
    <property type="nucleotide sequence ID" value="NZ_CP027668.1"/>
</dbReference>
<protein>
    <submittedName>
        <fullName evidence="3">Uncharacterized protein</fullName>
    </submittedName>
</protein>
<reference evidence="3 4" key="1">
    <citation type="submission" date="2018-03" db="EMBL/GenBank/DDBJ databases">
        <title>Genome sequencing of Phreatobacter sp.</title>
        <authorList>
            <person name="Kim S.-J."/>
            <person name="Heo J."/>
            <person name="Kwon S.-W."/>
        </authorList>
    </citation>
    <scope>NUCLEOTIDE SEQUENCE [LARGE SCALE GENOMIC DNA]</scope>
    <source>
        <strain evidence="3 4">S-12</strain>
    </source>
</reference>
<dbReference type="OrthoDB" id="100177at2"/>
<organism evidence="3 4">
    <name type="scientific">Phreatobacter cathodiphilus</name>
    <dbReference type="NCBI Taxonomy" id="1868589"/>
    <lineage>
        <taxon>Bacteria</taxon>
        <taxon>Pseudomonadati</taxon>
        <taxon>Pseudomonadota</taxon>
        <taxon>Alphaproteobacteria</taxon>
        <taxon>Hyphomicrobiales</taxon>
        <taxon>Phreatobacteraceae</taxon>
        <taxon>Phreatobacter</taxon>
    </lineage>
</organism>
<gene>
    <name evidence="3" type="ORF">C6569_03875</name>
</gene>
<keyword evidence="4" id="KW-1185">Reference proteome</keyword>
<dbReference type="Proteomes" id="UP000237889">
    <property type="component" value="Chromosome"/>
</dbReference>
<evidence type="ECO:0000313" key="3">
    <source>
        <dbReference type="EMBL" id="AVO44273.1"/>
    </source>
</evidence>
<feature type="region of interest" description="Disordered" evidence="1">
    <location>
        <begin position="108"/>
        <end position="139"/>
    </location>
</feature>
<name>A0A2S0N8L6_9HYPH</name>
<evidence type="ECO:0000313" key="4">
    <source>
        <dbReference type="Proteomes" id="UP000237889"/>
    </source>
</evidence>
<dbReference type="AlphaFoldDB" id="A0A2S0N8L6"/>
<sequence>MTSASSPQPDPAFVREALRRITDSSFVPAGSVPATILTYVVERTLAGDDRSIKAYTIAVEALGRPPEFNPDRDSTVRVAAMRLRNALDLYYAGPGAADPLRIRMAPGSYRPSFEAQDPRSAAAAQGDTEPPAAAEPQRRRSFLSPAHWIIVLGAILAVDLAMTVSLMAVQMRGDTAPYEMQPKPAQKQVRAAEKPASSTIVLERIRQDVQRSYHQAVE</sequence>
<dbReference type="EMBL" id="CP027668">
    <property type="protein sequence ID" value="AVO44273.1"/>
    <property type="molecule type" value="Genomic_DNA"/>
</dbReference>
<feature type="transmembrane region" description="Helical" evidence="2">
    <location>
        <begin position="146"/>
        <end position="169"/>
    </location>
</feature>
<proteinExistence type="predicted"/>
<dbReference type="KEGG" id="phr:C6569_03875"/>
<keyword evidence="2" id="KW-0472">Membrane</keyword>
<evidence type="ECO:0000256" key="2">
    <source>
        <dbReference type="SAM" id="Phobius"/>
    </source>
</evidence>